<dbReference type="InterPro" id="IPR058792">
    <property type="entry name" value="Beta-barrel_RND_2"/>
</dbReference>
<name>A0A1D8GQU7_9FIRM</name>
<dbReference type="GO" id="GO:0015562">
    <property type="term" value="F:efflux transmembrane transporter activity"/>
    <property type="evidence" value="ECO:0007669"/>
    <property type="project" value="TreeGrafter"/>
</dbReference>
<dbReference type="Proteomes" id="UP000095743">
    <property type="component" value="Chromosome"/>
</dbReference>
<sequence>MKNKRSIFLIIAAIVVVAIVLLGAAKNKKLEAGNIESAELSVSVEAKEISPEAIEQYVNVSSKVTANNEITVMPKVSGTVKKVYVNLGDTVKAGDVLFEIDDTNLRLQVEQAEAALSAAQASYAINADVSLENQIIQQQASVDSYEIQYRDLLKDLENTKVLYEHGAVSKQTLDNLQSSTDKMKLQLDTARENLRLIQEKTVQATKKSGQASIAQAQVSLESAQTQLAYTKVKAEIGGVISANNVTVGATVSTQSPAMTIVNTDKLKFSFNIADDYINKVSIGSKVYITISAASETPYEGTVTYISPAADSTTMLYPVEIYIDNRDNNIKSGMFASLKLVVDKRENTVSVPLNAVIERGNEKFVYIVDESNIAHKKIVETGIKNDVNIEIVTGVKNGERVVVKGQTFISDGSTVNVTARN</sequence>
<proteinExistence type="inferred from homology"/>
<comment type="similarity">
    <text evidence="1">Belongs to the membrane fusion protein (MFP) (TC 8.A.1) family.</text>
</comment>
<dbReference type="InterPro" id="IPR058625">
    <property type="entry name" value="MdtA-like_BSH"/>
</dbReference>
<evidence type="ECO:0000259" key="5">
    <source>
        <dbReference type="Pfam" id="PF25954"/>
    </source>
</evidence>
<evidence type="ECO:0000259" key="4">
    <source>
        <dbReference type="Pfam" id="PF25917"/>
    </source>
</evidence>
<evidence type="ECO:0000313" key="8">
    <source>
        <dbReference type="Proteomes" id="UP000095743"/>
    </source>
</evidence>
<evidence type="ECO:0000256" key="1">
    <source>
        <dbReference type="ARBA" id="ARBA00009477"/>
    </source>
</evidence>
<dbReference type="GO" id="GO:1990281">
    <property type="term" value="C:efflux pump complex"/>
    <property type="evidence" value="ECO:0007669"/>
    <property type="project" value="TreeGrafter"/>
</dbReference>
<gene>
    <name evidence="7" type="ORF">Gferi_24925</name>
</gene>
<keyword evidence="8" id="KW-1185">Reference proteome</keyword>
<accession>A0A1D8GQU7</accession>
<dbReference type="Pfam" id="PF25954">
    <property type="entry name" value="Beta-barrel_RND_2"/>
    <property type="match status" value="1"/>
</dbReference>
<dbReference type="NCBIfam" id="TIGR01730">
    <property type="entry name" value="RND_mfp"/>
    <property type="match status" value="1"/>
</dbReference>
<feature type="domain" description="YknX-like C-terminal permuted SH3-like" evidence="6">
    <location>
        <begin position="348"/>
        <end position="416"/>
    </location>
</feature>
<evidence type="ECO:0000313" key="7">
    <source>
        <dbReference type="EMBL" id="AOT73297.1"/>
    </source>
</evidence>
<protein>
    <submittedName>
        <fullName evidence="7">Uncharacterized protein</fullName>
    </submittedName>
</protein>
<feature type="transmembrane region" description="Helical" evidence="3">
    <location>
        <begin position="7"/>
        <end position="25"/>
    </location>
</feature>
<keyword evidence="3" id="KW-0812">Transmembrane</keyword>
<dbReference type="Gene3D" id="2.40.30.170">
    <property type="match status" value="1"/>
</dbReference>
<dbReference type="EMBL" id="CP017269">
    <property type="protein sequence ID" value="AOT73297.1"/>
    <property type="molecule type" value="Genomic_DNA"/>
</dbReference>
<feature type="domain" description="Multidrug resistance protein MdtA-like barrel-sandwich hybrid" evidence="4">
    <location>
        <begin position="69"/>
        <end position="261"/>
    </location>
</feature>
<dbReference type="Pfam" id="PF25917">
    <property type="entry name" value="BSH_RND"/>
    <property type="match status" value="1"/>
</dbReference>
<dbReference type="InterPro" id="IPR006143">
    <property type="entry name" value="RND_pump_MFP"/>
</dbReference>
<feature type="domain" description="CusB-like beta-barrel" evidence="5">
    <location>
        <begin position="272"/>
        <end position="339"/>
    </location>
</feature>
<reference evidence="7 8" key="1">
    <citation type="submission" date="2016-09" db="EMBL/GenBank/DDBJ databases">
        <title>Genomic analysis reveals versatility of anaerobic energy metabolism of Geosporobacter ferrireducens IRF9 of phylum Firmicutes.</title>
        <authorList>
            <person name="Kim S.-J."/>
        </authorList>
    </citation>
    <scope>NUCLEOTIDE SEQUENCE [LARGE SCALE GENOMIC DNA]</scope>
    <source>
        <strain evidence="7 8">IRF9</strain>
    </source>
</reference>
<dbReference type="Gene3D" id="2.40.50.100">
    <property type="match status" value="1"/>
</dbReference>
<dbReference type="Pfam" id="PF25989">
    <property type="entry name" value="YknX_C"/>
    <property type="match status" value="1"/>
</dbReference>
<evidence type="ECO:0000256" key="2">
    <source>
        <dbReference type="SAM" id="Coils"/>
    </source>
</evidence>
<dbReference type="Gene3D" id="2.40.420.20">
    <property type="match status" value="1"/>
</dbReference>
<keyword evidence="2" id="KW-0175">Coiled coil</keyword>
<keyword evidence="3" id="KW-0472">Membrane</keyword>
<dbReference type="Gene3D" id="1.10.287.470">
    <property type="entry name" value="Helix hairpin bin"/>
    <property type="match status" value="1"/>
</dbReference>
<dbReference type="STRING" id="1424294.Gferi_24925"/>
<evidence type="ECO:0000256" key="3">
    <source>
        <dbReference type="SAM" id="Phobius"/>
    </source>
</evidence>
<evidence type="ECO:0000259" key="6">
    <source>
        <dbReference type="Pfam" id="PF25989"/>
    </source>
</evidence>
<dbReference type="KEGG" id="gfe:Gferi_24925"/>
<dbReference type="AlphaFoldDB" id="A0A1D8GQU7"/>
<keyword evidence="3" id="KW-1133">Transmembrane helix</keyword>
<dbReference type="InterPro" id="IPR058637">
    <property type="entry name" value="YknX-like_C"/>
</dbReference>
<organism evidence="7 8">
    <name type="scientific">Geosporobacter ferrireducens</name>
    <dbReference type="NCBI Taxonomy" id="1424294"/>
    <lineage>
        <taxon>Bacteria</taxon>
        <taxon>Bacillati</taxon>
        <taxon>Bacillota</taxon>
        <taxon>Clostridia</taxon>
        <taxon>Peptostreptococcales</taxon>
        <taxon>Thermotaleaceae</taxon>
        <taxon>Geosporobacter</taxon>
    </lineage>
</organism>
<dbReference type="SUPFAM" id="SSF111369">
    <property type="entry name" value="HlyD-like secretion proteins"/>
    <property type="match status" value="2"/>
</dbReference>
<dbReference type="PANTHER" id="PTHR30469">
    <property type="entry name" value="MULTIDRUG RESISTANCE PROTEIN MDTA"/>
    <property type="match status" value="1"/>
</dbReference>
<feature type="coiled-coil region" evidence="2">
    <location>
        <begin position="173"/>
        <end position="207"/>
    </location>
</feature>